<dbReference type="AlphaFoldDB" id="A0A1Y3AT57"/>
<dbReference type="PANTHER" id="PTHR13364">
    <property type="entry name" value="DEFECTIVE SPERMATOGENESIS PROTEIN 39"/>
    <property type="match status" value="1"/>
</dbReference>
<dbReference type="OrthoDB" id="9977282at2759"/>
<dbReference type="GO" id="GO:0006886">
    <property type="term" value="P:intracellular protein transport"/>
    <property type="evidence" value="ECO:0007669"/>
    <property type="project" value="TreeGrafter"/>
</dbReference>
<evidence type="ECO:0000313" key="7">
    <source>
        <dbReference type="Proteomes" id="UP000194236"/>
    </source>
</evidence>
<evidence type="ECO:0000256" key="1">
    <source>
        <dbReference type="ARBA" id="ARBA00004412"/>
    </source>
</evidence>
<dbReference type="GO" id="GO:0007034">
    <property type="term" value="P:vacuolar transport"/>
    <property type="evidence" value="ECO:0007669"/>
    <property type="project" value="TreeGrafter"/>
</dbReference>
<organism evidence="6 7">
    <name type="scientific">Euroglyphus maynei</name>
    <name type="common">Mayne's house dust mite</name>
    <dbReference type="NCBI Taxonomy" id="6958"/>
    <lineage>
        <taxon>Eukaryota</taxon>
        <taxon>Metazoa</taxon>
        <taxon>Ecdysozoa</taxon>
        <taxon>Arthropoda</taxon>
        <taxon>Chelicerata</taxon>
        <taxon>Arachnida</taxon>
        <taxon>Acari</taxon>
        <taxon>Acariformes</taxon>
        <taxon>Sarcoptiformes</taxon>
        <taxon>Astigmata</taxon>
        <taxon>Psoroptidia</taxon>
        <taxon>Analgoidea</taxon>
        <taxon>Pyroglyphidae</taxon>
        <taxon>Pyroglyphinae</taxon>
        <taxon>Euroglyphus</taxon>
    </lineage>
</organism>
<dbReference type="EMBL" id="MUJZ01064684">
    <property type="protein sequence ID" value="OTF70646.1"/>
    <property type="molecule type" value="Genomic_DNA"/>
</dbReference>
<dbReference type="GO" id="GO:0005769">
    <property type="term" value="C:early endosome"/>
    <property type="evidence" value="ECO:0007669"/>
    <property type="project" value="UniProtKB-SubCell"/>
</dbReference>
<comment type="caution">
    <text evidence="6">The sequence shown here is derived from an EMBL/GenBank/DDBJ whole genome shotgun (WGS) entry which is preliminary data.</text>
</comment>
<evidence type="ECO:0000256" key="4">
    <source>
        <dbReference type="ARBA" id="ARBA00022753"/>
    </source>
</evidence>
<dbReference type="GO" id="GO:0005770">
    <property type="term" value="C:late endosome"/>
    <property type="evidence" value="ECO:0007669"/>
    <property type="project" value="UniProtKB-SubCell"/>
</dbReference>
<sequence>MLEKYLDLVDDVENRLQLAKEFHMTKYAADILIKLRDRKRLSELRSSIRNKSEMDSVQRYIDNALIATTIRWRN</sequence>
<proteinExistence type="predicted"/>
<evidence type="ECO:0000313" key="6">
    <source>
        <dbReference type="EMBL" id="OTF70646.1"/>
    </source>
</evidence>
<dbReference type="PANTHER" id="PTHR13364:SF6">
    <property type="entry name" value="SPERMATOGENESIS-DEFECTIVE PROTEIN 39 HOMOLOG"/>
    <property type="match status" value="1"/>
</dbReference>
<keyword evidence="5" id="KW-0968">Cytoplasmic vesicle</keyword>
<keyword evidence="7" id="KW-1185">Reference proteome</keyword>
<gene>
    <name evidence="6" type="ORF">BLA29_003010</name>
</gene>
<dbReference type="Proteomes" id="UP000194236">
    <property type="component" value="Unassembled WGS sequence"/>
</dbReference>
<dbReference type="InterPro" id="IPR040057">
    <property type="entry name" value="Spe-39"/>
</dbReference>
<reference evidence="6 7" key="1">
    <citation type="submission" date="2017-03" db="EMBL/GenBank/DDBJ databases">
        <title>Genome Survey of Euroglyphus maynei.</title>
        <authorList>
            <person name="Arlian L.G."/>
            <person name="Morgan M.S."/>
            <person name="Rider S.D."/>
        </authorList>
    </citation>
    <scope>NUCLEOTIDE SEQUENCE [LARGE SCALE GENOMIC DNA]</scope>
    <source>
        <strain evidence="6">Arlian Lab</strain>
        <tissue evidence="6">Whole body</tissue>
    </source>
</reference>
<comment type="subcellular location">
    <subcellularLocation>
        <location evidence="2">Cytoplasmic vesicle</location>
    </subcellularLocation>
    <subcellularLocation>
        <location evidence="1">Early endosome</location>
    </subcellularLocation>
    <subcellularLocation>
        <location evidence="3">Late endosome</location>
    </subcellularLocation>
</comment>
<protein>
    <submittedName>
        <fullName evidence="6">Uncharacterized protein</fullName>
    </submittedName>
</protein>
<evidence type="ECO:0000256" key="3">
    <source>
        <dbReference type="ARBA" id="ARBA00004603"/>
    </source>
</evidence>
<evidence type="ECO:0000256" key="2">
    <source>
        <dbReference type="ARBA" id="ARBA00004541"/>
    </source>
</evidence>
<name>A0A1Y3AT57_EURMA</name>
<evidence type="ECO:0000256" key="5">
    <source>
        <dbReference type="ARBA" id="ARBA00023329"/>
    </source>
</evidence>
<accession>A0A1Y3AT57</accession>
<keyword evidence="4" id="KW-0967">Endosome</keyword>